<evidence type="ECO:0000313" key="1">
    <source>
        <dbReference type="EMBL" id="VVV05896.1"/>
    </source>
</evidence>
<dbReference type="OrthoDB" id="5918016at2"/>
<accession>A0A5Q4YYX6</accession>
<name>A0A5Q4YYX6_9GAMM</name>
<dbReference type="EMBL" id="LR721751">
    <property type="protein sequence ID" value="VVV05896.1"/>
    <property type="molecule type" value="Genomic_DNA"/>
</dbReference>
<protein>
    <submittedName>
        <fullName evidence="1">Uncharacterized protein</fullName>
    </submittedName>
</protein>
<proteinExistence type="predicted"/>
<reference evidence="1" key="1">
    <citation type="submission" date="2019-09" db="EMBL/GenBank/DDBJ databases">
        <authorList>
            <person name="Hjerde E."/>
        </authorList>
    </citation>
    <scope>NUCLEOTIDE SEQUENCE</scope>
    <source>
        <strain evidence="1">06/09/160</strain>
    </source>
</reference>
<sequence length="45" mass="5235">MSANYLEKTRYHEEVELEWLDAIEAGLYFHNSIEVESGTDTTLND</sequence>
<dbReference type="AlphaFoldDB" id="A0A5Q4YYX6"/>
<organism evidence="1">
    <name type="scientific">Aliivibrio wodanis</name>
    <dbReference type="NCBI Taxonomy" id="80852"/>
    <lineage>
        <taxon>Bacteria</taxon>
        <taxon>Pseudomonadati</taxon>
        <taxon>Pseudomonadota</taxon>
        <taxon>Gammaproteobacteria</taxon>
        <taxon>Vibrionales</taxon>
        <taxon>Vibrionaceae</taxon>
        <taxon>Aliivibrio</taxon>
    </lineage>
</organism>
<gene>
    <name evidence="1" type="ORF">AW0309160_03379</name>
</gene>